<dbReference type="AlphaFoldDB" id="A6FZY3"/>
<dbReference type="PANTHER" id="PTHR43080">
    <property type="entry name" value="CBS DOMAIN-CONTAINING PROTEIN CBSX3, MITOCHONDRIAL"/>
    <property type="match status" value="1"/>
</dbReference>
<evidence type="ECO:0000256" key="1">
    <source>
        <dbReference type="ARBA" id="ARBA00023122"/>
    </source>
</evidence>
<accession>A6FZY3</accession>
<feature type="domain" description="CBS" evidence="3">
    <location>
        <begin position="78"/>
        <end position="134"/>
    </location>
</feature>
<dbReference type="PROSITE" id="PS51371">
    <property type="entry name" value="CBS"/>
    <property type="match status" value="2"/>
</dbReference>
<keyword evidence="5" id="KW-1185">Reference proteome</keyword>
<evidence type="ECO:0000256" key="2">
    <source>
        <dbReference type="PROSITE-ProRule" id="PRU00703"/>
    </source>
</evidence>
<dbReference type="OrthoDB" id="9802114at2"/>
<protein>
    <submittedName>
        <fullName evidence="4">Putative transcriptional regulator, XRE family protein</fullName>
    </submittedName>
</protein>
<proteinExistence type="predicted"/>
<dbReference type="InterPro" id="IPR000644">
    <property type="entry name" value="CBS_dom"/>
</dbReference>
<dbReference type="STRING" id="391625.PPSIR1_28553"/>
<keyword evidence="1 2" id="KW-0129">CBS domain</keyword>
<evidence type="ECO:0000313" key="5">
    <source>
        <dbReference type="Proteomes" id="UP000005801"/>
    </source>
</evidence>
<sequence length="134" mass="14771">MESMDVETVGQRMTKNPVTIPADLNLSDATQRMFDHGIRHLPVIDDGHVVGVVSERDLALVKSIPGVKEDRVRVVEAMTEHPYMVAPNTPLLEVIDAMCERKIGTALVMDEGEIRGIFSVIDGLAALRDRLRAP</sequence>
<dbReference type="InterPro" id="IPR046342">
    <property type="entry name" value="CBS_dom_sf"/>
</dbReference>
<dbReference type="Pfam" id="PF00571">
    <property type="entry name" value="CBS"/>
    <property type="match status" value="2"/>
</dbReference>
<name>A6FZY3_9BACT</name>
<gene>
    <name evidence="4" type="ORF">PPSIR1_28553</name>
</gene>
<reference evidence="4 5" key="1">
    <citation type="submission" date="2007-06" db="EMBL/GenBank/DDBJ databases">
        <authorList>
            <person name="Shimkets L."/>
            <person name="Ferriera S."/>
            <person name="Johnson J."/>
            <person name="Kravitz S."/>
            <person name="Beeson K."/>
            <person name="Sutton G."/>
            <person name="Rogers Y.-H."/>
            <person name="Friedman R."/>
            <person name="Frazier M."/>
            <person name="Venter J.C."/>
        </authorList>
    </citation>
    <scope>NUCLEOTIDE SEQUENCE [LARGE SCALE GENOMIC DNA]</scope>
    <source>
        <strain evidence="4 5">SIR-1</strain>
    </source>
</reference>
<dbReference type="Gene3D" id="3.10.580.10">
    <property type="entry name" value="CBS-domain"/>
    <property type="match status" value="1"/>
</dbReference>
<evidence type="ECO:0000259" key="3">
    <source>
        <dbReference type="PROSITE" id="PS51371"/>
    </source>
</evidence>
<dbReference type="Proteomes" id="UP000005801">
    <property type="component" value="Unassembled WGS sequence"/>
</dbReference>
<organism evidence="4 5">
    <name type="scientific">Plesiocystis pacifica SIR-1</name>
    <dbReference type="NCBI Taxonomy" id="391625"/>
    <lineage>
        <taxon>Bacteria</taxon>
        <taxon>Pseudomonadati</taxon>
        <taxon>Myxococcota</taxon>
        <taxon>Polyangia</taxon>
        <taxon>Nannocystales</taxon>
        <taxon>Nannocystaceae</taxon>
        <taxon>Plesiocystis</taxon>
    </lineage>
</organism>
<dbReference type="SMART" id="SM00116">
    <property type="entry name" value="CBS"/>
    <property type="match status" value="2"/>
</dbReference>
<dbReference type="InterPro" id="IPR051257">
    <property type="entry name" value="Diverse_CBS-Domain"/>
</dbReference>
<dbReference type="SUPFAM" id="SSF54631">
    <property type="entry name" value="CBS-domain pair"/>
    <property type="match status" value="1"/>
</dbReference>
<dbReference type="eggNOG" id="COG0517">
    <property type="taxonomic scope" value="Bacteria"/>
</dbReference>
<comment type="caution">
    <text evidence="4">The sequence shown here is derived from an EMBL/GenBank/DDBJ whole genome shotgun (WGS) entry which is preliminary data.</text>
</comment>
<feature type="domain" description="CBS" evidence="3">
    <location>
        <begin position="13"/>
        <end position="69"/>
    </location>
</feature>
<dbReference type="EMBL" id="ABCS01000007">
    <property type="protein sequence ID" value="EDM80939.1"/>
    <property type="molecule type" value="Genomic_DNA"/>
</dbReference>
<dbReference type="PANTHER" id="PTHR43080:SF2">
    <property type="entry name" value="CBS DOMAIN-CONTAINING PROTEIN"/>
    <property type="match status" value="1"/>
</dbReference>
<evidence type="ECO:0000313" key="4">
    <source>
        <dbReference type="EMBL" id="EDM80939.1"/>
    </source>
</evidence>